<dbReference type="EMBL" id="JACRSY010000016">
    <property type="protein sequence ID" value="MBC8580099.1"/>
    <property type="molecule type" value="Genomic_DNA"/>
</dbReference>
<dbReference type="PROSITE" id="PS00211">
    <property type="entry name" value="ABC_TRANSPORTER_1"/>
    <property type="match status" value="1"/>
</dbReference>
<dbReference type="PROSITE" id="PS50893">
    <property type="entry name" value="ABC_TRANSPORTER_2"/>
    <property type="match status" value="1"/>
</dbReference>
<dbReference type="GO" id="GO:0016887">
    <property type="term" value="F:ATP hydrolysis activity"/>
    <property type="evidence" value="ECO:0007669"/>
    <property type="project" value="InterPro"/>
</dbReference>
<proteinExistence type="predicted"/>
<dbReference type="InterPro" id="IPR050166">
    <property type="entry name" value="ABC_transporter_ATP-bind"/>
</dbReference>
<comment type="caution">
    <text evidence="5">The sequence shown here is derived from an EMBL/GenBank/DDBJ whole genome shotgun (WGS) entry which is preliminary data.</text>
</comment>
<dbReference type="SMART" id="SM00382">
    <property type="entry name" value="AAA"/>
    <property type="match status" value="1"/>
</dbReference>
<sequence>MASIIELKNIYKNFYTDEGEILVLKDVNLALERGKILGILGPSGSGKSTILNILTKLLQPTSGEVQIEGEIGYMFQKDHLLEWRTIMDNITIGLEIQHKVTTKALERIEHLLKIYGIWEFRNRYPKELSGGMRQRVALIRTLATDPDVLLLDEPFSALDYQTRLMVSDDIYKIIRQENKDAILVTHDISEAI</sequence>
<keyword evidence="6" id="KW-1185">Reference proteome</keyword>
<dbReference type="SUPFAM" id="SSF52540">
    <property type="entry name" value="P-loop containing nucleoside triphosphate hydrolases"/>
    <property type="match status" value="1"/>
</dbReference>
<dbReference type="AlphaFoldDB" id="A0A926EGW1"/>
<evidence type="ECO:0000313" key="5">
    <source>
        <dbReference type="EMBL" id="MBC8580099.1"/>
    </source>
</evidence>
<dbReference type="InterPro" id="IPR017871">
    <property type="entry name" value="ABC_transporter-like_CS"/>
</dbReference>
<evidence type="ECO:0000259" key="4">
    <source>
        <dbReference type="PROSITE" id="PS50893"/>
    </source>
</evidence>
<dbReference type="Pfam" id="PF00005">
    <property type="entry name" value="ABC_tran"/>
    <property type="match status" value="1"/>
</dbReference>
<reference evidence="5" key="1">
    <citation type="submission" date="2020-08" db="EMBL/GenBank/DDBJ databases">
        <title>Genome public.</title>
        <authorList>
            <person name="Liu C."/>
            <person name="Sun Q."/>
        </authorList>
    </citation>
    <scope>NUCLEOTIDE SEQUENCE</scope>
    <source>
        <strain evidence="5">NSJ-12</strain>
    </source>
</reference>
<dbReference type="GO" id="GO:0005524">
    <property type="term" value="F:ATP binding"/>
    <property type="evidence" value="ECO:0007669"/>
    <property type="project" value="UniProtKB-KW"/>
</dbReference>
<evidence type="ECO:0000256" key="2">
    <source>
        <dbReference type="ARBA" id="ARBA00022741"/>
    </source>
</evidence>
<keyword evidence="2" id="KW-0547">Nucleotide-binding</keyword>
<evidence type="ECO:0000256" key="1">
    <source>
        <dbReference type="ARBA" id="ARBA00022448"/>
    </source>
</evidence>
<dbReference type="Proteomes" id="UP000655830">
    <property type="component" value="Unassembled WGS sequence"/>
</dbReference>
<dbReference type="InterPro" id="IPR003439">
    <property type="entry name" value="ABC_transporter-like_ATP-bd"/>
</dbReference>
<name>A0A926EGW1_9FIRM</name>
<keyword evidence="3 5" id="KW-0067">ATP-binding</keyword>
<dbReference type="RefSeq" id="WP_330597659.1">
    <property type="nucleotide sequence ID" value="NZ_JACRSY010000016.1"/>
</dbReference>
<dbReference type="PANTHER" id="PTHR42788:SF21">
    <property type="entry name" value="ABC TRANSPORTER ATP-BINDING PROTEIN"/>
    <property type="match status" value="1"/>
</dbReference>
<dbReference type="CDD" id="cd03293">
    <property type="entry name" value="ABC_NrtD_SsuB_transporters"/>
    <property type="match status" value="1"/>
</dbReference>
<evidence type="ECO:0000313" key="6">
    <source>
        <dbReference type="Proteomes" id="UP000655830"/>
    </source>
</evidence>
<dbReference type="InterPro" id="IPR003593">
    <property type="entry name" value="AAA+_ATPase"/>
</dbReference>
<dbReference type="InterPro" id="IPR027417">
    <property type="entry name" value="P-loop_NTPase"/>
</dbReference>
<dbReference type="Gene3D" id="3.40.50.300">
    <property type="entry name" value="P-loop containing nucleotide triphosphate hydrolases"/>
    <property type="match status" value="1"/>
</dbReference>
<accession>A0A926EGW1</accession>
<feature type="domain" description="ABC transporter" evidence="4">
    <location>
        <begin position="5"/>
        <end position="191"/>
    </location>
</feature>
<evidence type="ECO:0000256" key="3">
    <source>
        <dbReference type="ARBA" id="ARBA00022840"/>
    </source>
</evidence>
<keyword evidence="1" id="KW-0813">Transport</keyword>
<organism evidence="5 6">
    <name type="scientific">Zhenhengia yiwuensis</name>
    <dbReference type="NCBI Taxonomy" id="2763666"/>
    <lineage>
        <taxon>Bacteria</taxon>
        <taxon>Bacillati</taxon>
        <taxon>Bacillota</taxon>
        <taxon>Clostridia</taxon>
        <taxon>Lachnospirales</taxon>
        <taxon>Lachnospiraceae</taxon>
        <taxon>Zhenhengia</taxon>
    </lineage>
</organism>
<protein>
    <submittedName>
        <fullName evidence="5">ABC transporter ATP-binding protein</fullName>
    </submittedName>
</protein>
<gene>
    <name evidence="5" type="ORF">H8718_11255</name>
</gene>
<dbReference type="PANTHER" id="PTHR42788">
    <property type="entry name" value="TAURINE IMPORT ATP-BINDING PROTEIN-RELATED"/>
    <property type="match status" value="1"/>
</dbReference>